<protein>
    <recommendedName>
        <fullName evidence="4">Helix-turn-helix domain-containing protein</fullName>
    </recommendedName>
</protein>
<organism evidence="2 3">
    <name type="scientific">Shouchella miscanthi</name>
    <dbReference type="NCBI Taxonomy" id="2598861"/>
    <lineage>
        <taxon>Bacteria</taxon>
        <taxon>Bacillati</taxon>
        <taxon>Bacillota</taxon>
        <taxon>Bacilli</taxon>
        <taxon>Bacillales</taxon>
        <taxon>Bacillaceae</taxon>
        <taxon>Shouchella</taxon>
    </lineage>
</organism>
<evidence type="ECO:0000313" key="3">
    <source>
        <dbReference type="Proteomes" id="UP001341820"/>
    </source>
</evidence>
<dbReference type="EMBL" id="JAROAS010000006">
    <property type="protein sequence ID" value="MED4127490.1"/>
    <property type="molecule type" value="Genomic_DNA"/>
</dbReference>
<dbReference type="Proteomes" id="UP001341820">
    <property type="component" value="Unassembled WGS sequence"/>
</dbReference>
<evidence type="ECO:0008006" key="4">
    <source>
        <dbReference type="Google" id="ProtNLM"/>
    </source>
</evidence>
<proteinExistence type="predicted"/>
<name>A0ABU6NHE2_9BACI</name>
<sequence length="258" mass="28737">MYITKLQEYATHADVAALNGTIYATLDDPTLPLNATDHALIRLLGGHSCRVPGVSWLRTDTMARLMEKSERTIRCSLARLVKYGVIDRFKVGKLAIVRFLTAKVSTPGIAESSDANGDLSVNPRNESLPNTEAQNKKISNNVADDVGNNFPDDLPADYAPDYVSEAIIKTLAPFFGAEKISKVHQRIQLAYEKANLLAPLREYDGLVCRTLKTVVFALKTKRIKGDLYAYIYGTFRQVLTAEKRREVAAEQPFMEWLA</sequence>
<keyword evidence="3" id="KW-1185">Reference proteome</keyword>
<evidence type="ECO:0000313" key="2">
    <source>
        <dbReference type="EMBL" id="MED4127490.1"/>
    </source>
</evidence>
<accession>A0ABU6NHE2</accession>
<comment type="caution">
    <text evidence="2">The sequence shown here is derived from an EMBL/GenBank/DDBJ whole genome shotgun (WGS) entry which is preliminary data.</text>
</comment>
<reference evidence="2 3" key="1">
    <citation type="submission" date="2023-03" db="EMBL/GenBank/DDBJ databases">
        <title>Bacillus Genome Sequencing.</title>
        <authorList>
            <person name="Dunlap C."/>
        </authorList>
    </citation>
    <scope>NUCLEOTIDE SEQUENCE [LARGE SCALE GENOMIC DNA]</scope>
    <source>
        <strain evidence="2 3">B-4107</strain>
    </source>
</reference>
<dbReference type="RefSeq" id="WP_328236694.1">
    <property type="nucleotide sequence ID" value="NZ_JAROAS010000006.1"/>
</dbReference>
<evidence type="ECO:0000256" key="1">
    <source>
        <dbReference type="SAM" id="MobiDB-lite"/>
    </source>
</evidence>
<feature type="region of interest" description="Disordered" evidence="1">
    <location>
        <begin position="111"/>
        <end position="136"/>
    </location>
</feature>
<feature type="compositionally biased region" description="Polar residues" evidence="1">
    <location>
        <begin position="122"/>
        <end position="136"/>
    </location>
</feature>
<gene>
    <name evidence="2" type="ORF">P5F74_04985</name>
</gene>